<reference evidence="2" key="1">
    <citation type="journal article" date="2021" name="Proc. Natl. Acad. Sci. U.S.A.">
        <title>A Catalog of Tens of Thousands of Viruses from Human Metagenomes Reveals Hidden Associations with Chronic Diseases.</title>
        <authorList>
            <person name="Tisza M.J."/>
            <person name="Buck C.B."/>
        </authorList>
    </citation>
    <scope>NUCLEOTIDE SEQUENCE</scope>
    <source>
        <strain evidence="2">CtWXX4</strain>
    </source>
</reference>
<evidence type="ECO:0000313" key="2">
    <source>
        <dbReference type="EMBL" id="DAD57298.1"/>
    </source>
</evidence>
<feature type="coiled-coil region" evidence="1">
    <location>
        <begin position="1"/>
        <end position="39"/>
    </location>
</feature>
<accession>A0A8S5L637</accession>
<proteinExistence type="predicted"/>
<name>A0A8S5L637_9VIRU</name>
<evidence type="ECO:0000256" key="1">
    <source>
        <dbReference type="SAM" id="Coils"/>
    </source>
</evidence>
<dbReference type="EMBL" id="BK059146">
    <property type="protein sequence ID" value="DAD57298.1"/>
    <property type="molecule type" value="Genomic_DNA"/>
</dbReference>
<sequence>MESEITQLKNEIEQLKKEKKQMKKKIERLTVKNAETKMSCIRDKDTSTFIVEINVVKVSDPEKLPVQMFVKSYCSDKSFEKKENIEGKTYYITFPHLPSAQVFAKYAWKRLCEYMCNIDAAEFENKETIFIPIWWRQEISTEFINEDIPRMIEAYKRVLIEEQRKLGWRDYEDNISDSDFEYDDITDSDEYEDEEIDWSEYVDECDEECASIDLANISKPAC</sequence>
<protein>
    <submittedName>
        <fullName evidence="2">Uncharacterized protein</fullName>
    </submittedName>
</protein>
<keyword evidence="1" id="KW-0175">Coiled coil</keyword>
<organism evidence="2">
    <name type="scientific">MELD virus sp</name>
    <dbReference type="NCBI Taxonomy" id="2834287"/>
    <lineage>
        <taxon>Viruses</taxon>
    </lineage>
</organism>